<dbReference type="AlphaFoldDB" id="A0A8J2I0Y1"/>
<dbReference type="CDD" id="cd19481">
    <property type="entry name" value="RecA-like_protease"/>
    <property type="match status" value="1"/>
</dbReference>
<dbReference type="InterPro" id="IPR056599">
    <property type="entry name" value="AAA_lid_fung"/>
</dbReference>
<dbReference type="SMART" id="SM00382">
    <property type="entry name" value="AAA"/>
    <property type="match status" value="1"/>
</dbReference>
<dbReference type="OrthoDB" id="10042665at2759"/>
<feature type="region of interest" description="Disordered" evidence="1">
    <location>
        <begin position="1"/>
        <end position="59"/>
    </location>
</feature>
<comment type="caution">
    <text evidence="3">The sequence shown here is derived from an EMBL/GenBank/DDBJ whole genome shotgun (WGS) entry which is preliminary data.</text>
</comment>
<dbReference type="InterPro" id="IPR003593">
    <property type="entry name" value="AAA+_ATPase"/>
</dbReference>
<dbReference type="Pfam" id="PF22942">
    <property type="entry name" value="DUF7025"/>
    <property type="match status" value="1"/>
</dbReference>
<dbReference type="InterPro" id="IPR027417">
    <property type="entry name" value="P-loop_NTPase"/>
</dbReference>
<gene>
    <name evidence="3" type="ORF">ALTATR162_LOCUS5944</name>
</gene>
<dbReference type="PANTHER" id="PTHR46411">
    <property type="entry name" value="FAMILY ATPASE, PUTATIVE-RELATED"/>
    <property type="match status" value="1"/>
</dbReference>
<dbReference type="InterPro" id="IPR003959">
    <property type="entry name" value="ATPase_AAA_core"/>
</dbReference>
<dbReference type="Pfam" id="PF22893">
    <property type="entry name" value="ULD_2"/>
    <property type="match status" value="1"/>
</dbReference>
<dbReference type="RefSeq" id="XP_043169499.1">
    <property type="nucleotide sequence ID" value="XM_043313564.1"/>
</dbReference>
<dbReference type="GO" id="GO:0016887">
    <property type="term" value="F:ATP hydrolysis activity"/>
    <property type="evidence" value="ECO:0007669"/>
    <property type="project" value="InterPro"/>
</dbReference>
<evidence type="ECO:0000313" key="4">
    <source>
        <dbReference type="Proteomes" id="UP000676310"/>
    </source>
</evidence>
<dbReference type="PANTHER" id="PTHR46411:SF4">
    <property type="entry name" value="AAA+ ATPASE DOMAIN-CONTAINING PROTEIN"/>
    <property type="match status" value="1"/>
</dbReference>
<dbReference type="Pfam" id="PF00004">
    <property type="entry name" value="AAA"/>
    <property type="match status" value="1"/>
</dbReference>
<dbReference type="Pfam" id="PF23232">
    <property type="entry name" value="AAA_lid_13"/>
    <property type="match status" value="1"/>
</dbReference>
<feature type="region of interest" description="Disordered" evidence="1">
    <location>
        <begin position="601"/>
        <end position="624"/>
    </location>
</feature>
<dbReference type="Proteomes" id="UP000676310">
    <property type="component" value="Unassembled WGS sequence"/>
</dbReference>
<keyword evidence="4" id="KW-1185">Reference proteome</keyword>
<name>A0A8J2I0Y1_9PLEO</name>
<organism evidence="3 4">
    <name type="scientific">Alternaria atra</name>
    <dbReference type="NCBI Taxonomy" id="119953"/>
    <lineage>
        <taxon>Eukaryota</taxon>
        <taxon>Fungi</taxon>
        <taxon>Dikarya</taxon>
        <taxon>Ascomycota</taxon>
        <taxon>Pezizomycotina</taxon>
        <taxon>Dothideomycetes</taxon>
        <taxon>Pleosporomycetidae</taxon>
        <taxon>Pleosporales</taxon>
        <taxon>Pleosporineae</taxon>
        <taxon>Pleosporaceae</taxon>
        <taxon>Alternaria</taxon>
        <taxon>Alternaria sect. Ulocladioides</taxon>
    </lineage>
</organism>
<sequence length="1016" mass="114948">MSTNVSPHPTSGGEDDKAGVDTSDIAEASLDEVGESQPSADADVVSDNEKLQKPNVSSKDQKYYIRREGDDLIIAVCSINEDQDMPIDEAATGNGLSPLESDLLDTSSLGLRDPRVLTLSHYLGDSFEIPWTLCSKWAWMKEIIKLTYRFDEDAKKSVDEGAFTLHQAQVRGLTFLPEHWNLIVRPWQNVEIRLDSQEGEDYDSFIERGHFGLADRPGIVAASDQLTAGAEPTAVPTKYRIDFYFKSEYQPNATFLHSKSWDTPVVIRSTNPNGDSDHALEEIHHITFGKEKGARQENISELGLILGPDDKVKPKRLHVRSPLLLNALRSVVKYSSTSPSDEDTEPFVDGMFLFPFKELYHHREELLEFQKGSNGARANHTPEDNADCDRHIDILIDYLDNEPTVQLESVKKQWAQKVPATTFAGYWLLMKPGADVYVREYGRLNAYVVDLVYGGMKYDLQSVRAENYRIHVWYLIFNGKVIKRKSKIIEVPVFDGERDIVSLSVFPTSFHDKLDGGRLRRSLIERGEKVFRYARGPNFLEYSGPSLRQGAKKVRVMGSVMQSVSDLEPKYNRARVVIEHQSLPWTLPEFAETNVWDLTSDDDKEQVPRRQHGFPPLPPHLRRTPYMYPEEGGPGSRARVPRCECSRCKLVDSTKGASISPTFSNYDSIDPNQAVTLSEHQALVCMSHMFGFVLKDRTYDILDVNGLNEPTLAENAIDELVMRPERNKEMIKAIVKTYTDSDAQADLTGVDFIRGKGEGQIFLLHGPPGTGKTLTAESVAEYTKRPLLSITAADLGHEPIELERNLLRFFKNAAAWDAIVLLDEADIYLARRSSKDLRRNSIVSIFLRALDYFEGIIFFTTNRVGHFDEAFMSRIHVAVGYDALDDQAREQIWESFFRKLKENHRNGGPKIDYDYDAKQYVRKSEEVKNLEWNGREIRNAFQTAVALAIAESKTAKQKGRPEADCVPQLTEAHLSQVVHMSAAFKAYNKAAHEGLNDADLAFRLGNRYDQNESNDY</sequence>
<dbReference type="Gene3D" id="3.40.50.300">
    <property type="entry name" value="P-loop containing nucleotide triphosphate hydrolases"/>
    <property type="match status" value="1"/>
</dbReference>
<accession>A0A8J2I0Y1</accession>
<evidence type="ECO:0000256" key="1">
    <source>
        <dbReference type="SAM" id="MobiDB-lite"/>
    </source>
</evidence>
<dbReference type="InterPro" id="IPR054289">
    <property type="entry name" value="DUF7025"/>
</dbReference>
<evidence type="ECO:0000259" key="2">
    <source>
        <dbReference type="SMART" id="SM00382"/>
    </source>
</evidence>
<dbReference type="InterPro" id="IPR054464">
    <property type="entry name" value="ULD_fung"/>
</dbReference>
<proteinExistence type="predicted"/>
<dbReference type="EMBL" id="CAJRGZ010000019">
    <property type="protein sequence ID" value="CAG5160988.1"/>
    <property type="molecule type" value="Genomic_DNA"/>
</dbReference>
<reference evidence="3" key="1">
    <citation type="submission" date="2021-05" db="EMBL/GenBank/DDBJ databases">
        <authorList>
            <person name="Stam R."/>
        </authorList>
    </citation>
    <scope>NUCLEOTIDE SEQUENCE</scope>
    <source>
        <strain evidence="3">CS162</strain>
    </source>
</reference>
<feature type="domain" description="AAA+ ATPase" evidence="2">
    <location>
        <begin position="758"/>
        <end position="883"/>
    </location>
</feature>
<dbReference type="GO" id="GO:0005524">
    <property type="term" value="F:ATP binding"/>
    <property type="evidence" value="ECO:0007669"/>
    <property type="project" value="InterPro"/>
</dbReference>
<dbReference type="GeneID" id="67017778"/>
<evidence type="ECO:0000313" key="3">
    <source>
        <dbReference type="EMBL" id="CAG5160988.1"/>
    </source>
</evidence>
<dbReference type="SUPFAM" id="SSF52540">
    <property type="entry name" value="P-loop containing nucleoside triphosphate hydrolases"/>
    <property type="match status" value="1"/>
</dbReference>
<protein>
    <recommendedName>
        <fullName evidence="2">AAA+ ATPase domain-containing protein</fullName>
    </recommendedName>
</protein>